<dbReference type="STRING" id="1797589.A2784_04875"/>
<dbReference type="Proteomes" id="UP000177324">
    <property type="component" value="Unassembled WGS sequence"/>
</dbReference>
<accession>A0A1G1VRG3</accession>
<sequence>MSSTVAVTRQWQIYIPEEVREALAWTKPEKAKVEIKGKTIVVIPEESKLMRLAGKYRGVAVKKKVDLSKIRDRIDYSWL</sequence>
<dbReference type="AlphaFoldDB" id="A0A1G1VRG3"/>
<protein>
    <recommendedName>
        <fullName evidence="3">SpoVT-AbrB domain-containing protein</fullName>
    </recommendedName>
</protein>
<dbReference type="InterPro" id="IPR037914">
    <property type="entry name" value="SpoVT-AbrB_sf"/>
</dbReference>
<organism evidence="1 2">
    <name type="scientific">Candidatus Chisholmbacteria bacterium RIFCSPHIGHO2_01_FULL_48_12</name>
    <dbReference type="NCBI Taxonomy" id="1797589"/>
    <lineage>
        <taxon>Bacteria</taxon>
        <taxon>Candidatus Chisholmiibacteriota</taxon>
    </lineage>
</organism>
<gene>
    <name evidence="1" type="ORF">A2784_04875</name>
</gene>
<evidence type="ECO:0008006" key="3">
    <source>
        <dbReference type="Google" id="ProtNLM"/>
    </source>
</evidence>
<evidence type="ECO:0000313" key="1">
    <source>
        <dbReference type="EMBL" id="OGY17988.1"/>
    </source>
</evidence>
<dbReference type="EMBL" id="MHCH01000012">
    <property type="protein sequence ID" value="OGY17988.1"/>
    <property type="molecule type" value="Genomic_DNA"/>
</dbReference>
<evidence type="ECO:0000313" key="2">
    <source>
        <dbReference type="Proteomes" id="UP000177324"/>
    </source>
</evidence>
<dbReference type="Gene3D" id="2.10.260.10">
    <property type="match status" value="1"/>
</dbReference>
<dbReference type="SUPFAM" id="SSF89447">
    <property type="entry name" value="AbrB/MazE/MraZ-like"/>
    <property type="match status" value="1"/>
</dbReference>
<proteinExistence type="predicted"/>
<name>A0A1G1VRG3_9BACT</name>
<reference evidence="1 2" key="1">
    <citation type="journal article" date="2016" name="Nat. Commun.">
        <title>Thousands of microbial genomes shed light on interconnected biogeochemical processes in an aquifer system.</title>
        <authorList>
            <person name="Anantharaman K."/>
            <person name="Brown C.T."/>
            <person name="Hug L.A."/>
            <person name="Sharon I."/>
            <person name="Castelle C.J."/>
            <person name="Probst A.J."/>
            <person name="Thomas B.C."/>
            <person name="Singh A."/>
            <person name="Wilkins M.J."/>
            <person name="Karaoz U."/>
            <person name="Brodie E.L."/>
            <person name="Williams K.H."/>
            <person name="Hubbard S.S."/>
            <person name="Banfield J.F."/>
        </authorList>
    </citation>
    <scope>NUCLEOTIDE SEQUENCE [LARGE SCALE GENOMIC DNA]</scope>
</reference>
<comment type="caution">
    <text evidence="1">The sequence shown here is derived from an EMBL/GenBank/DDBJ whole genome shotgun (WGS) entry which is preliminary data.</text>
</comment>